<evidence type="ECO:0000313" key="2">
    <source>
        <dbReference type="Proteomes" id="UP000001064"/>
    </source>
</evidence>
<dbReference type="AlphaFoldDB" id="F0ZQ56"/>
<keyword evidence="2" id="KW-1185">Reference proteome</keyword>
<dbReference type="Proteomes" id="UP000001064">
    <property type="component" value="Unassembled WGS sequence"/>
</dbReference>
<name>F0ZQ56_DICPU</name>
<dbReference type="EMBL" id="GL871120">
    <property type="protein sequence ID" value="EGC33911.1"/>
    <property type="molecule type" value="Genomic_DNA"/>
</dbReference>
<dbReference type="RefSeq" id="XP_003289546.1">
    <property type="nucleotide sequence ID" value="XM_003289498.1"/>
</dbReference>
<dbReference type="VEuPathDB" id="AmoebaDB:DICPUDRAFT_94928"/>
<feature type="non-terminal residue" evidence="1">
    <location>
        <position position="1"/>
    </location>
</feature>
<evidence type="ECO:0000313" key="1">
    <source>
        <dbReference type="EMBL" id="EGC33911.1"/>
    </source>
</evidence>
<dbReference type="GeneID" id="10502660"/>
<gene>
    <name evidence="1" type="ORF">DICPUDRAFT_94928</name>
</gene>
<dbReference type="InParanoid" id="F0ZQ56"/>
<accession>F0ZQ56</accession>
<reference evidence="2" key="1">
    <citation type="journal article" date="2011" name="Genome Biol.">
        <title>Comparative genomics of the social amoebae Dictyostelium discoideum and Dictyostelium purpureum.</title>
        <authorList>
            <consortium name="US DOE Joint Genome Institute (JGI-PGF)"/>
            <person name="Sucgang R."/>
            <person name="Kuo A."/>
            <person name="Tian X."/>
            <person name="Salerno W."/>
            <person name="Parikh A."/>
            <person name="Feasley C.L."/>
            <person name="Dalin E."/>
            <person name="Tu H."/>
            <person name="Huang E."/>
            <person name="Barry K."/>
            <person name="Lindquist E."/>
            <person name="Shapiro H."/>
            <person name="Bruce D."/>
            <person name="Schmutz J."/>
            <person name="Salamov A."/>
            <person name="Fey P."/>
            <person name="Gaudet P."/>
            <person name="Anjard C."/>
            <person name="Babu M.M."/>
            <person name="Basu S."/>
            <person name="Bushmanova Y."/>
            <person name="van der Wel H."/>
            <person name="Katoh-Kurasawa M."/>
            <person name="Dinh C."/>
            <person name="Coutinho P.M."/>
            <person name="Saito T."/>
            <person name="Elias M."/>
            <person name="Schaap P."/>
            <person name="Kay R.R."/>
            <person name="Henrissat B."/>
            <person name="Eichinger L."/>
            <person name="Rivero F."/>
            <person name="Putnam N.H."/>
            <person name="West C.M."/>
            <person name="Loomis W.F."/>
            <person name="Chisholm R.L."/>
            <person name="Shaulsky G."/>
            <person name="Strassmann J.E."/>
            <person name="Queller D.C."/>
            <person name="Kuspa A."/>
            <person name="Grigoriev I.V."/>
        </authorList>
    </citation>
    <scope>NUCLEOTIDE SEQUENCE [LARGE SCALE GENOMIC DNA]</scope>
    <source>
        <strain evidence="2">QSDP1</strain>
    </source>
</reference>
<dbReference type="KEGG" id="dpp:DICPUDRAFT_94928"/>
<organism evidence="1 2">
    <name type="scientific">Dictyostelium purpureum</name>
    <name type="common">Slime mold</name>
    <dbReference type="NCBI Taxonomy" id="5786"/>
    <lineage>
        <taxon>Eukaryota</taxon>
        <taxon>Amoebozoa</taxon>
        <taxon>Evosea</taxon>
        <taxon>Eumycetozoa</taxon>
        <taxon>Dictyostelia</taxon>
        <taxon>Dictyosteliales</taxon>
        <taxon>Dictyosteliaceae</taxon>
        <taxon>Dictyostelium</taxon>
    </lineage>
</organism>
<sequence length="93" mass="9466">SKSIRLSNWCTTSLSSRLYPTNGGSNGSTNGCTNGSTNGSSNGSSNGCSNGSSNGCSNGPTTNGCCTRRISSCTISSWLWRSTLSISSQIQGL</sequence>
<proteinExistence type="predicted"/>
<protein>
    <submittedName>
        <fullName evidence="1">Expressed protein</fullName>
    </submittedName>
</protein>